<sequence>MEECMPSSWQRATIVPLHKKGDITERNTFQGISLLDVVYKVLATLMKTRIESVVELQIGEYQAGFSIWIRSIGSKQETRREIA</sequence>
<comment type="caution">
    <text evidence="1">The sequence shown here is derived from an EMBL/GenBank/DDBJ whole genome shotgun (WGS) entry which is preliminary data.</text>
</comment>
<evidence type="ECO:0000313" key="1">
    <source>
        <dbReference type="EMBL" id="KAJ3646830.1"/>
    </source>
</evidence>
<organism evidence="1 2">
    <name type="scientific">Zophobas morio</name>
    <dbReference type="NCBI Taxonomy" id="2755281"/>
    <lineage>
        <taxon>Eukaryota</taxon>
        <taxon>Metazoa</taxon>
        <taxon>Ecdysozoa</taxon>
        <taxon>Arthropoda</taxon>
        <taxon>Hexapoda</taxon>
        <taxon>Insecta</taxon>
        <taxon>Pterygota</taxon>
        <taxon>Neoptera</taxon>
        <taxon>Endopterygota</taxon>
        <taxon>Coleoptera</taxon>
        <taxon>Polyphaga</taxon>
        <taxon>Cucujiformia</taxon>
        <taxon>Tenebrionidae</taxon>
        <taxon>Zophobas</taxon>
    </lineage>
</organism>
<evidence type="ECO:0008006" key="3">
    <source>
        <dbReference type="Google" id="ProtNLM"/>
    </source>
</evidence>
<proteinExistence type="predicted"/>
<gene>
    <name evidence="1" type="ORF">Zmor_024400</name>
</gene>
<dbReference type="EMBL" id="JALNTZ010000007">
    <property type="protein sequence ID" value="KAJ3646830.1"/>
    <property type="molecule type" value="Genomic_DNA"/>
</dbReference>
<keyword evidence="2" id="KW-1185">Reference proteome</keyword>
<evidence type="ECO:0000313" key="2">
    <source>
        <dbReference type="Proteomes" id="UP001168821"/>
    </source>
</evidence>
<dbReference type="Proteomes" id="UP001168821">
    <property type="component" value="Unassembled WGS sequence"/>
</dbReference>
<dbReference type="AlphaFoldDB" id="A0AA38I0I5"/>
<reference evidence="1" key="1">
    <citation type="journal article" date="2023" name="G3 (Bethesda)">
        <title>Whole genome assemblies of Zophobas morio and Tenebrio molitor.</title>
        <authorList>
            <person name="Kaur S."/>
            <person name="Stinson S.A."/>
            <person name="diCenzo G.C."/>
        </authorList>
    </citation>
    <scope>NUCLEOTIDE SEQUENCE</scope>
    <source>
        <strain evidence="1">QUZm001</strain>
    </source>
</reference>
<name>A0AA38I0I5_9CUCU</name>
<protein>
    <recommendedName>
        <fullName evidence="3">Reverse transcriptase</fullName>
    </recommendedName>
</protein>
<accession>A0AA38I0I5</accession>